<name>A0A0L0D7S0_THETB</name>
<dbReference type="EMBL" id="GL349450">
    <property type="protein sequence ID" value="KNC48250.1"/>
    <property type="molecule type" value="Genomic_DNA"/>
</dbReference>
<feature type="compositionally biased region" description="Acidic residues" evidence="4">
    <location>
        <begin position="17"/>
        <end position="30"/>
    </location>
</feature>
<evidence type="ECO:0000256" key="3">
    <source>
        <dbReference type="ARBA" id="ARBA00023242"/>
    </source>
</evidence>
<protein>
    <submittedName>
        <fullName evidence="5">Uncharacterized protein</fullName>
    </submittedName>
</protein>
<keyword evidence="1" id="KW-0805">Transcription regulation</keyword>
<dbReference type="RefSeq" id="XP_013758819.1">
    <property type="nucleotide sequence ID" value="XM_013903365.1"/>
</dbReference>
<dbReference type="InterPro" id="IPR052435">
    <property type="entry name" value="YY1-Transcr_Regul"/>
</dbReference>
<evidence type="ECO:0000256" key="1">
    <source>
        <dbReference type="ARBA" id="ARBA00023015"/>
    </source>
</evidence>
<gene>
    <name evidence="5" type="ORF">AMSG_04482</name>
</gene>
<accession>A0A0L0D7S0</accession>
<organism evidence="5 6">
    <name type="scientific">Thecamonas trahens ATCC 50062</name>
    <dbReference type="NCBI Taxonomy" id="461836"/>
    <lineage>
        <taxon>Eukaryota</taxon>
        <taxon>Apusozoa</taxon>
        <taxon>Apusomonadida</taxon>
        <taxon>Apusomonadidae</taxon>
        <taxon>Thecamonas</taxon>
    </lineage>
</organism>
<feature type="compositionally biased region" description="Low complexity" evidence="4">
    <location>
        <begin position="89"/>
        <end position="108"/>
    </location>
</feature>
<feature type="region of interest" description="Disordered" evidence="4">
    <location>
        <begin position="753"/>
        <end position="780"/>
    </location>
</feature>
<dbReference type="GO" id="GO:0003712">
    <property type="term" value="F:transcription coregulator activity"/>
    <property type="evidence" value="ECO:0007669"/>
    <property type="project" value="TreeGrafter"/>
</dbReference>
<feature type="compositionally biased region" description="Low complexity" evidence="4">
    <location>
        <begin position="61"/>
        <end position="70"/>
    </location>
</feature>
<reference evidence="5 6" key="1">
    <citation type="submission" date="2010-05" db="EMBL/GenBank/DDBJ databases">
        <title>The Genome Sequence of Thecamonas trahens ATCC 50062.</title>
        <authorList>
            <consortium name="The Broad Institute Genome Sequencing Platform"/>
            <person name="Russ C."/>
            <person name="Cuomo C."/>
            <person name="Shea T."/>
            <person name="Young S.K."/>
            <person name="Zeng Q."/>
            <person name="Koehrsen M."/>
            <person name="Haas B."/>
            <person name="Borodovsky M."/>
            <person name="Guigo R."/>
            <person name="Alvarado L."/>
            <person name="Berlin A."/>
            <person name="Bochicchio J."/>
            <person name="Borenstein D."/>
            <person name="Chapman S."/>
            <person name="Chen Z."/>
            <person name="Freedman E."/>
            <person name="Gellesch M."/>
            <person name="Goldberg J."/>
            <person name="Griggs A."/>
            <person name="Gujja S."/>
            <person name="Heilman E."/>
            <person name="Heiman D."/>
            <person name="Hepburn T."/>
            <person name="Howarth C."/>
            <person name="Jen D."/>
            <person name="Larson L."/>
            <person name="Mehta T."/>
            <person name="Park D."/>
            <person name="Pearson M."/>
            <person name="Roberts A."/>
            <person name="Saif S."/>
            <person name="Shenoy N."/>
            <person name="Sisk P."/>
            <person name="Stolte C."/>
            <person name="Sykes S."/>
            <person name="Thomson T."/>
            <person name="Walk T."/>
            <person name="White J."/>
            <person name="Yandava C."/>
            <person name="Burger G."/>
            <person name="Gray M.W."/>
            <person name="Holland P.W.H."/>
            <person name="King N."/>
            <person name="Lang F.B.F."/>
            <person name="Roger A.J."/>
            <person name="Ruiz-Trillo I."/>
            <person name="Lander E."/>
            <person name="Nusbaum C."/>
        </authorList>
    </citation>
    <scope>NUCLEOTIDE SEQUENCE [LARGE SCALE GENOMIC DNA]</scope>
    <source>
        <strain evidence="5 6">ATCC 50062</strain>
    </source>
</reference>
<feature type="compositionally biased region" description="Acidic residues" evidence="4">
    <location>
        <begin position="44"/>
        <end position="60"/>
    </location>
</feature>
<dbReference type="PANTHER" id="PTHR16088">
    <property type="entry name" value="YY1 ASSOCIATED PROTEIN-RELATED"/>
    <property type="match status" value="1"/>
</dbReference>
<dbReference type="PANTHER" id="PTHR16088:SF3">
    <property type="entry name" value="GON-4-LIKE PROTEIN"/>
    <property type="match status" value="1"/>
</dbReference>
<feature type="compositionally biased region" description="Low complexity" evidence="4">
    <location>
        <begin position="31"/>
        <end position="41"/>
    </location>
</feature>
<proteinExistence type="predicted"/>
<evidence type="ECO:0000256" key="2">
    <source>
        <dbReference type="ARBA" id="ARBA00023163"/>
    </source>
</evidence>
<dbReference type="Proteomes" id="UP000054408">
    <property type="component" value="Unassembled WGS sequence"/>
</dbReference>
<keyword evidence="2" id="KW-0804">Transcription</keyword>
<dbReference type="GO" id="GO:0006355">
    <property type="term" value="P:regulation of DNA-templated transcription"/>
    <property type="evidence" value="ECO:0007669"/>
    <property type="project" value="TreeGrafter"/>
</dbReference>
<keyword evidence="3" id="KW-0539">Nucleus</keyword>
<evidence type="ECO:0000313" key="5">
    <source>
        <dbReference type="EMBL" id="KNC48250.1"/>
    </source>
</evidence>
<sequence length="800" mass="87742">MRRIGAEDSAVEMVDLASDDDDDDNDDDSELLYSYDSNSRSGDGDDDDDDDCEDDEDDDGSVSSDLGISDTEVERLQQSALSRPRQTRAHATSGTASGAASSNVAAAVMSRTSRGMSVELCRSPSLVSEDEDDEDFRPSGSDDDDDDDESVSEPLQSTPRHPSRALSSEPPPSSLAIFSRTRARVPEVDDDVDDLMWDLDLPLGPLLDQNEEDEGVLYQQFLAEVTGEGMTSMSGDDDDNDDDYNFMSDLLRMRLSPMFQADKDAEYNTGARIPRREVRKLLVSSVADSIPDPYRAAPRARRARYKLTVVPHETEHLRRNPYSLPHRAESARLAPSLFTSAHRQRLRQQLRLYLQLLVQVMTLSTFDRASRPVAPTIAALIQELHSLGAGLRADGSLAVRALTAEGTPEPAPHNALSAIPDLATARLLASVIADGGPAVPAMGAISSSLISALAQIAPQHSLCESYARATPFGSVLNLHPSRRRAALRSLARNALRRKTVIAEMRRALFFSFDPEWSYTPIRSQFTPAEDTLLTTGILYFGFTSPEYIAWTLLPTKPVKTLRNRIRNAVAGKVPSCTNLMALRKLVSIRSSCPELWSRLVQSKSKRLLPLPEAVDRLAAMLPQLPPAIRWLIAIFPRRGDIFGLLPLPPSRRRKRKRAPSIAGVAAKALHRLDGSAHPVPSPTLAAIPPDDVRHVSPGSHPMPFLPFDVDLSPASLARHTSYVLEVEASLAILREREEQRARALRPVPAAAEEVVLSDDDDDDNTHGGANSAGPREWTAEENKSILRWAKAHGTDLAVHH</sequence>
<dbReference type="GO" id="GO:0005634">
    <property type="term" value="C:nucleus"/>
    <property type="evidence" value="ECO:0007669"/>
    <property type="project" value="TreeGrafter"/>
</dbReference>
<dbReference type="GeneID" id="25564022"/>
<feature type="region of interest" description="Disordered" evidence="4">
    <location>
        <begin position="1"/>
        <end position="181"/>
    </location>
</feature>
<evidence type="ECO:0000313" key="6">
    <source>
        <dbReference type="Proteomes" id="UP000054408"/>
    </source>
</evidence>
<feature type="compositionally biased region" description="Acidic residues" evidence="4">
    <location>
        <begin position="128"/>
        <end position="151"/>
    </location>
</feature>
<keyword evidence="6" id="KW-1185">Reference proteome</keyword>
<evidence type="ECO:0000256" key="4">
    <source>
        <dbReference type="SAM" id="MobiDB-lite"/>
    </source>
</evidence>
<dbReference type="AlphaFoldDB" id="A0A0L0D7S0"/>